<gene>
    <name evidence="1" type="primary">pduE</name>
    <name evidence="1" type="ORF">SAMEA2273318_04834</name>
</gene>
<dbReference type="NCBIfam" id="NF011972">
    <property type="entry name" value="PRK15443.1-3"/>
    <property type="match status" value="1"/>
</dbReference>
<proteinExistence type="predicted"/>
<dbReference type="Proteomes" id="UP000076008">
    <property type="component" value="Unassembled WGS sequence"/>
</dbReference>
<dbReference type="EC" id="4.2.1.28" evidence="1"/>
<sequence>MKEKNVTTQDYPLSTRCPERIVTPTGKPLTDITLENVLAGNIGPQDVRISQQTLEYQAQIAGQMQRHAVARNFRRAAELISVPDARILEIYNALRPFRSSEAELLAIADELEHTWHATVNAGFVRESAEVYRQRNKLRKGS</sequence>
<dbReference type="SUPFAM" id="SSF47148">
    <property type="entry name" value="Diol dehydratase, gamma subunit"/>
    <property type="match status" value="1"/>
</dbReference>
<dbReference type="PIRSF" id="PIRSF018505">
    <property type="entry name" value="Prpndl_dhdrts_sm"/>
    <property type="match status" value="1"/>
</dbReference>
<protein>
    <submittedName>
        <fullName evidence="1">Dehydratase small subunit</fullName>
        <ecNumber evidence="1">4.2.1.28</ecNumber>
    </submittedName>
</protein>
<accession>A0A157KM34</accession>
<evidence type="ECO:0000313" key="2">
    <source>
        <dbReference type="Proteomes" id="UP000076008"/>
    </source>
</evidence>
<dbReference type="Pfam" id="PF02287">
    <property type="entry name" value="Dehydratase_SU"/>
    <property type="match status" value="1"/>
</dbReference>
<dbReference type="EMBL" id="FJXR01000051">
    <property type="protein sequence ID" value="CZW45095.1"/>
    <property type="molecule type" value="Genomic_DNA"/>
</dbReference>
<evidence type="ECO:0000313" key="1">
    <source>
        <dbReference type="EMBL" id="CZW45095.1"/>
    </source>
</evidence>
<organism evidence="1 2">
    <name type="scientific">Enterobacter cloacae</name>
    <dbReference type="NCBI Taxonomy" id="550"/>
    <lineage>
        <taxon>Bacteria</taxon>
        <taxon>Pseudomonadati</taxon>
        <taxon>Pseudomonadota</taxon>
        <taxon>Gammaproteobacteria</taxon>
        <taxon>Enterobacterales</taxon>
        <taxon>Enterobacteriaceae</taxon>
        <taxon>Enterobacter</taxon>
        <taxon>Enterobacter cloacae complex</taxon>
    </lineage>
</organism>
<name>A0A157KM34_ENTCL</name>
<keyword evidence="1" id="KW-0456">Lyase</keyword>
<dbReference type="InterPro" id="IPR003207">
    <property type="entry name" value="Ppandiol/glycerol_DeHydtase_su"/>
</dbReference>
<dbReference type="InterPro" id="IPR036091">
    <property type="entry name" value="Prodiol/glycerol_DeHase__sf_su"/>
</dbReference>
<dbReference type="RefSeq" id="WP_063145741.1">
    <property type="nucleotide sequence ID" value="NZ_FJXR01000051.1"/>
</dbReference>
<dbReference type="AlphaFoldDB" id="A0A157KM34"/>
<dbReference type="Gene3D" id="1.10.1510.20">
    <property type="entry name" value="Propanediol/glycerol dehydratase, small subunit"/>
    <property type="match status" value="1"/>
</dbReference>
<reference evidence="1 2" key="1">
    <citation type="submission" date="2016-03" db="EMBL/GenBank/DDBJ databases">
        <authorList>
            <consortium name="Pathogen Informatics"/>
        </authorList>
    </citation>
    <scope>NUCLEOTIDE SEQUENCE [LARGE SCALE GENOMIC DNA]</scope>
    <source>
        <strain evidence="2">e1252</strain>
    </source>
</reference>
<dbReference type="GO" id="GO:0050215">
    <property type="term" value="F:propanediol dehydratase activity"/>
    <property type="evidence" value="ECO:0007669"/>
    <property type="project" value="UniProtKB-EC"/>
</dbReference>